<dbReference type="Proteomes" id="UP001556367">
    <property type="component" value="Unassembled WGS sequence"/>
</dbReference>
<evidence type="ECO:0008006" key="3">
    <source>
        <dbReference type="Google" id="ProtNLM"/>
    </source>
</evidence>
<dbReference type="InterPro" id="IPR052741">
    <property type="entry name" value="Mitochondrial_HTD2"/>
</dbReference>
<protein>
    <recommendedName>
        <fullName evidence="3">Mesaconyl-C(4)-CoA hydratase</fullName>
    </recommendedName>
</protein>
<reference evidence="2" key="1">
    <citation type="submission" date="2024-06" db="EMBL/GenBank/DDBJ databases">
        <title>Multi-omics analyses provide insights into the biosynthesis of the anticancer antibiotic pleurotin in Hohenbuehelia grisea.</title>
        <authorList>
            <person name="Weaver J.A."/>
            <person name="Alberti F."/>
        </authorList>
    </citation>
    <scope>NUCLEOTIDE SEQUENCE [LARGE SCALE GENOMIC DNA]</scope>
    <source>
        <strain evidence="2">T-177</strain>
    </source>
</reference>
<comment type="caution">
    <text evidence="1">The sequence shown here is derived from an EMBL/GenBank/DDBJ whole genome shotgun (WGS) entry which is preliminary data.</text>
</comment>
<keyword evidence="2" id="KW-1185">Reference proteome</keyword>
<name>A0ABR3JKB7_9AGAR</name>
<accession>A0ABR3JKB7</accession>
<dbReference type="EMBL" id="JASNQZ010000006">
    <property type="protein sequence ID" value="KAL0955748.1"/>
    <property type="molecule type" value="Genomic_DNA"/>
</dbReference>
<dbReference type="PANTHER" id="PTHR28152">
    <property type="entry name" value="HYDROXYACYL-THIOESTER DEHYDRATASE TYPE 2, MITOCHONDRIAL"/>
    <property type="match status" value="1"/>
</dbReference>
<dbReference type="InterPro" id="IPR029069">
    <property type="entry name" value="HotDog_dom_sf"/>
</dbReference>
<dbReference type="PANTHER" id="PTHR28152:SF1">
    <property type="entry name" value="HYDROXYACYL-THIOESTER DEHYDRATASE TYPE 2, MITOCHONDRIAL"/>
    <property type="match status" value="1"/>
</dbReference>
<sequence>MQRFRVLSSLCRRNFHTSIPARSASNQNLSIDHDALDKWISTPQGTILADTLSTSHLSDLFVSIPTRDGTRESFQAPQVGSPLSFGHHLVFFHPRHPEAKLRADGTEPDFCPPEPFTRRMWVGGKIQWNNEQPLLVGSPATATWEVASVQKKGFEKGNPMVFVNQRIQYRTHGREDVSIDETRAHVYVAHSAKSGKGPREVKDLPSSPDFTFSFTPSPTTLFRFSALIFNAHYNHLDKEFSQQVEGYPERLVHGPLTALMLLDTVMFYNPVTYIKSFEYRATNPLIVNRRLDFHGAWVEEKVAKLWCVDEEGVVGMTGTVEIA</sequence>
<evidence type="ECO:0000313" key="1">
    <source>
        <dbReference type="EMBL" id="KAL0955748.1"/>
    </source>
</evidence>
<evidence type="ECO:0000313" key="2">
    <source>
        <dbReference type="Proteomes" id="UP001556367"/>
    </source>
</evidence>
<proteinExistence type="predicted"/>
<gene>
    <name evidence="1" type="ORF">HGRIS_001963</name>
</gene>
<dbReference type="Gene3D" id="3.10.129.10">
    <property type="entry name" value="Hotdog Thioesterase"/>
    <property type="match status" value="2"/>
</dbReference>
<organism evidence="1 2">
    <name type="scientific">Hohenbuehelia grisea</name>
    <dbReference type="NCBI Taxonomy" id="104357"/>
    <lineage>
        <taxon>Eukaryota</taxon>
        <taxon>Fungi</taxon>
        <taxon>Dikarya</taxon>
        <taxon>Basidiomycota</taxon>
        <taxon>Agaricomycotina</taxon>
        <taxon>Agaricomycetes</taxon>
        <taxon>Agaricomycetidae</taxon>
        <taxon>Agaricales</taxon>
        <taxon>Pleurotineae</taxon>
        <taxon>Pleurotaceae</taxon>
        <taxon>Hohenbuehelia</taxon>
    </lineage>
</organism>
<dbReference type="SUPFAM" id="SSF54637">
    <property type="entry name" value="Thioesterase/thiol ester dehydrase-isomerase"/>
    <property type="match status" value="1"/>
</dbReference>